<proteinExistence type="predicted"/>
<feature type="region of interest" description="Disordered" evidence="1">
    <location>
        <begin position="283"/>
        <end position="312"/>
    </location>
</feature>
<dbReference type="EMBL" id="CP125669">
    <property type="protein sequence ID" value="WHP05772.1"/>
    <property type="molecule type" value="Genomic_DNA"/>
</dbReference>
<protein>
    <submittedName>
        <fullName evidence="2">Lrp/AsnC family transcriptional regulator</fullName>
    </submittedName>
</protein>
<dbReference type="RefSeq" id="WP_283267310.1">
    <property type="nucleotide sequence ID" value="NZ_CP125669.1"/>
</dbReference>
<sequence>MHSTGHPAVDQMADINIEGNVIPVNWYQAFKMENGKPDLNAIIILSEIVYWYRPAVIRCENTGRQLGIKKRFKYDMLQRSYESFSDQFGLSKLQVKEATDRLEKCQVIKKHFRTVGNLSNVLFIELIPIKLLEFSSIKSVDSGDTLPRSNVTPSHDETGDLPSSNVPPSHVQTDDLPCSNEGHIQRIHTEITTEKKQPVYSEEFDIFWKAYPTTKRKGSKADAFKIFQKYKSHADLINKILELFKLDQDWIKQDGDFIPAPSSWLNKKHWENEFWINRINQTQNNSTPEQQQDQQQPQRFTPEPMRFGQGLV</sequence>
<reference evidence="2 3" key="1">
    <citation type="submission" date="2023-05" db="EMBL/GenBank/DDBJ databases">
        <title>The complete genome of Acinetobacter sp. nov KCTC 92772.</title>
        <authorList>
            <person name="Zhou G."/>
        </authorList>
    </citation>
    <scope>NUCLEOTIDE SEQUENCE [LARGE SCALE GENOMIC DNA]</scope>
    <source>
        <strain evidence="2 3">KCTC 92772</strain>
    </source>
</reference>
<feature type="region of interest" description="Disordered" evidence="1">
    <location>
        <begin position="140"/>
        <end position="177"/>
    </location>
</feature>
<evidence type="ECO:0000313" key="3">
    <source>
        <dbReference type="Proteomes" id="UP001229836"/>
    </source>
</evidence>
<gene>
    <name evidence="2" type="ORF">QLH32_17490</name>
</gene>
<accession>A0ABY8S4J6</accession>
<evidence type="ECO:0000313" key="2">
    <source>
        <dbReference type="EMBL" id="WHP05772.1"/>
    </source>
</evidence>
<dbReference type="Proteomes" id="UP001229836">
    <property type="component" value="Chromosome"/>
</dbReference>
<keyword evidence="3" id="KW-1185">Reference proteome</keyword>
<evidence type="ECO:0000256" key="1">
    <source>
        <dbReference type="SAM" id="MobiDB-lite"/>
    </source>
</evidence>
<name>A0ABY8S4J6_9GAMM</name>
<feature type="compositionally biased region" description="Polar residues" evidence="1">
    <location>
        <begin position="161"/>
        <end position="171"/>
    </location>
</feature>
<organism evidence="2 3">
    <name type="scientific">Acinetobacter corruptisaponis</name>
    <dbReference type="NCBI Taxonomy" id="3045147"/>
    <lineage>
        <taxon>Bacteria</taxon>
        <taxon>Pseudomonadati</taxon>
        <taxon>Pseudomonadota</taxon>
        <taxon>Gammaproteobacteria</taxon>
        <taxon>Moraxellales</taxon>
        <taxon>Moraxellaceae</taxon>
        <taxon>Acinetobacter</taxon>
    </lineage>
</organism>